<dbReference type="InterPro" id="IPR050903">
    <property type="entry name" value="Bact_Chemotaxis_MeTrfase"/>
</dbReference>
<dbReference type="SMART" id="SM00138">
    <property type="entry name" value="MeTrc"/>
    <property type="match status" value="1"/>
</dbReference>
<dbReference type="SUPFAM" id="SSF53335">
    <property type="entry name" value="S-adenosyl-L-methionine-dependent methyltransferases"/>
    <property type="match status" value="1"/>
</dbReference>
<reference evidence="9 11" key="1">
    <citation type="submission" date="2016-10" db="EMBL/GenBank/DDBJ databases">
        <authorList>
            <person name="Cai Z."/>
        </authorList>
    </citation>
    <scope>NUCLEOTIDE SEQUENCE [LARGE SCALE GENOMIC DNA]</scope>
    <source>
        <strain evidence="9 11">DSM 25227</strain>
    </source>
</reference>
<name>A0A2Y9B5P6_9RHOB</name>
<sequence>MSRLDPTAVPPHPLGTGPAHPTIQDTQRLAALALRLGGLHIDPGKLDFFRQRLGKRLAQNGKTSFRAYADLLESGAGTAERKIFIEALTTHTTSFFREQKHFDWLEATGWSELTAEGAGLAWPLRIWSAACSNGSELYSTLISLKEHDARATRHLRVEGIGTDLSQAILRAARQGVYTANEIKGLSEARRKQFVLRAKDGSDRYRIVPELRNLCRFDPINLTEMGNDGPSLADLILLRNVLIYFDPPTQKRVVAALCARLRPHGVLMTGHTETVSQLPTGMVQVASSIYRKES</sequence>
<dbReference type="Pfam" id="PF01739">
    <property type="entry name" value="CheR"/>
    <property type="match status" value="1"/>
</dbReference>
<dbReference type="EMBL" id="UETC01000025">
    <property type="protein sequence ID" value="SSA51761.1"/>
    <property type="molecule type" value="Genomic_DNA"/>
</dbReference>
<dbReference type="EMBL" id="QGDJ01000025">
    <property type="protein sequence ID" value="PWJ10188.1"/>
    <property type="molecule type" value="Genomic_DNA"/>
</dbReference>
<dbReference type="PROSITE" id="PS50123">
    <property type="entry name" value="CHER"/>
    <property type="match status" value="1"/>
</dbReference>
<feature type="domain" description="CheR-type methyltransferase" evidence="7">
    <location>
        <begin position="24"/>
        <end position="293"/>
    </location>
</feature>
<dbReference type="PRINTS" id="PR00996">
    <property type="entry name" value="CHERMTFRASE"/>
</dbReference>
<dbReference type="Gene3D" id="3.40.50.150">
    <property type="entry name" value="Vaccinia Virus protein VP39"/>
    <property type="match status" value="1"/>
</dbReference>
<dbReference type="GO" id="GO:0008983">
    <property type="term" value="F:protein-glutamate O-methyltransferase activity"/>
    <property type="evidence" value="ECO:0007669"/>
    <property type="project" value="UniProtKB-EC"/>
</dbReference>
<evidence type="ECO:0000256" key="3">
    <source>
        <dbReference type="ARBA" id="ARBA00022603"/>
    </source>
</evidence>
<dbReference type="SUPFAM" id="SSF47757">
    <property type="entry name" value="Chemotaxis receptor methyltransferase CheR, N-terminal domain"/>
    <property type="match status" value="1"/>
</dbReference>
<dbReference type="InterPro" id="IPR022642">
    <property type="entry name" value="CheR_C"/>
</dbReference>
<feature type="region of interest" description="Disordered" evidence="6">
    <location>
        <begin position="1"/>
        <end position="21"/>
    </location>
</feature>
<keyword evidence="5" id="KW-0949">S-adenosyl-L-methionine</keyword>
<dbReference type="InterPro" id="IPR036804">
    <property type="entry name" value="CheR_N_sf"/>
</dbReference>
<evidence type="ECO:0000313" key="9">
    <source>
        <dbReference type="EMBL" id="SSA51761.1"/>
    </source>
</evidence>
<keyword evidence="3 9" id="KW-0489">Methyltransferase</keyword>
<evidence type="ECO:0000313" key="11">
    <source>
        <dbReference type="Proteomes" id="UP000251571"/>
    </source>
</evidence>
<dbReference type="InterPro" id="IPR000780">
    <property type="entry name" value="CheR_MeTrfase"/>
</dbReference>
<comment type="catalytic activity">
    <reaction evidence="1">
        <text>L-glutamyl-[protein] + S-adenosyl-L-methionine = [protein]-L-glutamate 5-O-methyl ester + S-adenosyl-L-homocysteine</text>
        <dbReference type="Rhea" id="RHEA:24452"/>
        <dbReference type="Rhea" id="RHEA-COMP:10208"/>
        <dbReference type="Rhea" id="RHEA-COMP:10311"/>
        <dbReference type="ChEBI" id="CHEBI:29973"/>
        <dbReference type="ChEBI" id="CHEBI:57856"/>
        <dbReference type="ChEBI" id="CHEBI:59789"/>
        <dbReference type="ChEBI" id="CHEBI:82795"/>
        <dbReference type="EC" id="2.1.1.80"/>
    </reaction>
</comment>
<evidence type="ECO:0000256" key="1">
    <source>
        <dbReference type="ARBA" id="ARBA00001541"/>
    </source>
</evidence>
<dbReference type="Proteomes" id="UP000251571">
    <property type="component" value="Unassembled WGS sequence"/>
</dbReference>
<accession>A0A2Y9B5P6</accession>
<dbReference type="PANTHER" id="PTHR24422">
    <property type="entry name" value="CHEMOTAXIS PROTEIN METHYLTRANSFERASE"/>
    <property type="match status" value="1"/>
</dbReference>
<gene>
    <name evidence="8" type="ORF">BCF38_1254</name>
    <name evidence="9" type="ORF">SAMN05421539_1254</name>
</gene>
<evidence type="ECO:0000256" key="5">
    <source>
        <dbReference type="ARBA" id="ARBA00022691"/>
    </source>
</evidence>
<keyword evidence="10" id="KW-1185">Reference proteome</keyword>
<reference evidence="8 10" key="2">
    <citation type="submission" date="2018-03" db="EMBL/GenBank/DDBJ databases">
        <title>Genomic Encyclopedia of Archaeal and Bacterial Type Strains, Phase II (KMG-II): from individual species to whole genera.</title>
        <authorList>
            <person name="Goeker M."/>
        </authorList>
    </citation>
    <scope>NUCLEOTIDE SEQUENCE [LARGE SCALE GENOMIC DNA]</scope>
    <source>
        <strain evidence="8 10">DSM 25227</strain>
    </source>
</reference>
<evidence type="ECO:0000256" key="4">
    <source>
        <dbReference type="ARBA" id="ARBA00022679"/>
    </source>
</evidence>
<evidence type="ECO:0000313" key="8">
    <source>
        <dbReference type="EMBL" id="PWJ10188.1"/>
    </source>
</evidence>
<evidence type="ECO:0000259" key="7">
    <source>
        <dbReference type="PROSITE" id="PS50123"/>
    </source>
</evidence>
<dbReference type="InterPro" id="IPR029063">
    <property type="entry name" value="SAM-dependent_MTases_sf"/>
</dbReference>
<protein>
    <recommendedName>
        <fullName evidence="2">protein-glutamate O-methyltransferase</fullName>
        <ecNumber evidence="2">2.1.1.80</ecNumber>
    </recommendedName>
</protein>
<dbReference type="AlphaFoldDB" id="A0A2Y9B5P6"/>
<dbReference type="Gene3D" id="1.10.155.10">
    <property type="entry name" value="Chemotaxis receptor methyltransferase CheR, N-terminal domain"/>
    <property type="match status" value="1"/>
</dbReference>
<organism evidence="9 11">
    <name type="scientific">Jannaschia seohaensis</name>
    <dbReference type="NCBI Taxonomy" id="475081"/>
    <lineage>
        <taxon>Bacteria</taxon>
        <taxon>Pseudomonadati</taxon>
        <taxon>Pseudomonadota</taxon>
        <taxon>Alphaproteobacteria</taxon>
        <taxon>Rhodobacterales</taxon>
        <taxon>Roseobacteraceae</taxon>
        <taxon>Jannaschia</taxon>
    </lineage>
</organism>
<evidence type="ECO:0000256" key="6">
    <source>
        <dbReference type="SAM" id="MobiDB-lite"/>
    </source>
</evidence>
<dbReference type="PANTHER" id="PTHR24422:SF26">
    <property type="entry name" value="CHEMOTAXIS PROTEIN METHYLTRANSFERASE"/>
    <property type="match status" value="1"/>
</dbReference>
<keyword evidence="4 9" id="KW-0808">Transferase</keyword>
<proteinExistence type="predicted"/>
<dbReference type="Proteomes" id="UP000245839">
    <property type="component" value="Unassembled WGS sequence"/>
</dbReference>
<evidence type="ECO:0000313" key="10">
    <source>
        <dbReference type="Proteomes" id="UP000245839"/>
    </source>
</evidence>
<dbReference type="OrthoDB" id="9816309at2"/>
<dbReference type="EC" id="2.1.1.80" evidence="2"/>
<dbReference type="GO" id="GO:0032259">
    <property type="term" value="P:methylation"/>
    <property type="evidence" value="ECO:0007669"/>
    <property type="project" value="UniProtKB-KW"/>
</dbReference>
<evidence type="ECO:0000256" key="2">
    <source>
        <dbReference type="ARBA" id="ARBA00012534"/>
    </source>
</evidence>